<name>A0ABW4DSI0_9RHOB</name>
<feature type="coiled-coil region" evidence="1">
    <location>
        <begin position="206"/>
        <end position="233"/>
    </location>
</feature>
<keyword evidence="5" id="KW-1185">Reference proteome</keyword>
<evidence type="ECO:0000259" key="3">
    <source>
        <dbReference type="Pfam" id="PF25917"/>
    </source>
</evidence>
<sequence length="453" mass="46318">MRFLTRGLSGLFLTFLTLALLFLAGFQLWQAVALRGANGGPARGPGEQVYAARLVTVAPETVQPVMQVFGQVRSRRELQLRAGAGGRIVQLDPALQEGGTVVAGQLLARIDPAAAQAALDSRQAERDDAEATLADTRRRVTIAAQDVTAAERQAELREAAVTRQGQLAERGLGTSLDRETAELAASTAQQTVIASRAAQADAQSAVTAAENALRRAEIALTEARRALSDTEMRAGFDGRVTGVTAVEGGLVSVNEQLATIIDPTALEVQIPLSLGQFARLSGPDGALLAQPVTVFLDGSAGQLTAEARLDRAAASVVEGSAGRVVYAGVTGAAAALRPGDFVTVRIAEPAVAGAAMIPATALGSESAVLVADADGRLENVPVTVLRRQGDDLIIAVPAALSGARIVAERAPQLGTGIRVRDAAGGPSGGAMPERPGGPDAAGARAPGQGPTRG</sequence>
<dbReference type="Gene3D" id="1.10.287.470">
    <property type="entry name" value="Helix hairpin bin"/>
    <property type="match status" value="1"/>
</dbReference>
<gene>
    <name evidence="4" type="ORF">ACFQ5P_00720</name>
</gene>
<dbReference type="PANTHER" id="PTHR30469">
    <property type="entry name" value="MULTIDRUG RESISTANCE PROTEIN MDTA"/>
    <property type="match status" value="1"/>
</dbReference>
<evidence type="ECO:0000256" key="1">
    <source>
        <dbReference type="SAM" id="Coils"/>
    </source>
</evidence>
<proteinExistence type="predicted"/>
<dbReference type="RefSeq" id="WP_131577564.1">
    <property type="nucleotide sequence ID" value="NZ_CBCSAJ010000072.1"/>
</dbReference>
<dbReference type="Gene3D" id="2.40.30.170">
    <property type="match status" value="1"/>
</dbReference>
<evidence type="ECO:0000256" key="2">
    <source>
        <dbReference type="SAM" id="MobiDB-lite"/>
    </source>
</evidence>
<dbReference type="EMBL" id="JBHTOQ010000003">
    <property type="protein sequence ID" value="MFD1479806.1"/>
    <property type="molecule type" value="Genomic_DNA"/>
</dbReference>
<accession>A0ABW4DSI0</accession>
<dbReference type="SUPFAM" id="SSF111369">
    <property type="entry name" value="HlyD-like secretion proteins"/>
    <property type="match status" value="2"/>
</dbReference>
<keyword evidence="1" id="KW-0175">Coiled coil</keyword>
<dbReference type="PANTHER" id="PTHR30469:SF15">
    <property type="entry name" value="HLYD FAMILY OF SECRETION PROTEINS"/>
    <property type="match status" value="1"/>
</dbReference>
<reference evidence="5" key="1">
    <citation type="journal article" date="2019" name="Int. J. Syst. Evol. Microbiol.">
        <title>The Global Catalogue of Microorganisms (GCM) 10K type strain sequencing project: providing services to taxonomists for standard genome sequencing and annotation.</title>
        <authorList>
            <consortium name="The Broad Institute Genomics Platform"/>
            <consortium name="The Broad Institute Genome Sequencing Center for Infectious Disease"/>
            <person name="Wu L."/>
            <person name="Ma J."/>
        </authorList>
    </citation>
    <scope>NUCLEOTIDE SEQUENCE [LARGE SCALE GENOMIC DNA]</scope>
    <source>
        <strain evidence="5">CCM 8875</strain>
    </source>
</reference>
<dbReference type="InterPro" id="IPR058625">
    <property type="entry name" value="MdtA-like_BSH"/>
</dbReference>
<dbReference type="Gene3D" id="2.40.420.20">
    <property type="match status" value="1"/>
</dbReference>
<feature type="region of interest" description="Disordered" evidence="2">
    <location>
        <begin position="417"/>
        <end position="453"/>
    </location>
</feature>
<evidence type="ECO:0000313" key="5">
    <source>
        <dbReference type="Proteomes" id="UP001597302"/>
    </source>
</evidence>
<evidence type="ECO:0000313" key="4">
    <source>
        <dbReference type="EMBL" id="MFD1479806.1"/>
    </source>
</evidence>
<comment type="caution">
    <text evidence="4">The sequence shown here is derived from an EMBL/GenBank/DDBJ whole genome shotgun (WGS) entry which is preliminary data.</text>
</comment>
<feature type="compositionally biased region" description="Low complexity" evidence="2">
    <location>
        <begin position="437"/>
        <end position="453"/>
    </location>
</feature>
<feature type="domain" description="Multidrug resistance protein MdtA-like barrel-sandwich hybrid" evidence="3">
    <location>
        <begin position="79"/>
        <end position="261"/>
    </location>
</feature>
<protein>
    <submittedName>
        <fullName evidence="4">Efflux RND transporter periplasmic adaptor subunit</fullName>
    </submittedName>
</protein>
<dbReference type="Gene3D" id="2.40.50.100">
    <property type="match status" value="1"/>
</dbReference>
<organism evidence="4 5">
    <name type="scientific">Paracoccus nototheniae</name>
    <dbReference type="NCBI Taxonomy" id="2489002"/>
    <lineage>
        <taxon>Bacteria</taxon>
        <taxon>Pseudomonadati</taxon>
        <taxon>Pseudomonadota</taxon>
        <taxon>Alphaproteobacteria</taxon>
        <taxon>Rhodobacterales</taxon>
        <taxon>Paracoccaceae</taxon>
        <taxon>Paracoccus</taxon>
    </lineage>
</organism>
<dbReference type="Pfam" id="PF25917">
    <property type="entry name" value="BSH_RND"/>
    <property type="match status" value="1"/>
</dbReference>
<dbReference type="Proteomes" id="UP001597302">
    <property type="component" value="Unassembled WGS sequence"/>
</dbReference>